<dbReference type="SUPFAM" id="SSF55729">
    <property type="entry name" value="Acyl-CoA N-acyltransferases (Nat)"/>
    <property type="match status" value="1"/>
</dbReference>
<proteinExistence type="predicted"/>
<protein>
    <submittedName>
        <fullName evidence="2">GNAT family N-acetyltransferase</fullName>
    </submittedName>
</protein>
<evidence type="ECO:0000313" key="2">
    <source>
        <dbReference type="EMBL" id="PTF10629.1"/>
    </source>
</evidence>
<sequence>MIRKARPSDNKQIAELCYIIWQDMELDIINHITKERVLYAIEESIVNINYRTNYQNVWVYEQEGQVAGCIIAYDGAKEMMLESSWLELALEEDIKSLGTPLPLKEAHDDEWYIETVATFPEFRGQGIATQLFEYLINSYPNYKWSLSCDYDNPKARKLYERLGFIWTEDINLYGHNYLHMVYMPD</sequence>
<dbReference type="InterPro" id="IPR052829">
    <property type="entry name" value="N-acetyltransferase_domain"/>
</dbReference>
<name>A0A2K4DLE3_9STAP</name>
<evidence type="ECO:0000313" key="5">
    <source>
        <dbReference type="Proteomes" id="UP000243350"/>
    </source>
</evidence>
<dbReference type="AlphaFoldDB" id="A0A2K4DLE3"/>
<evidence type="ECO:0000259" key="1">
    <source>
        <dbReference type="PROSITE" id="PS51186"/>
    </source>
</evidence>
<organism evidence="2 5">
    <name type="scientific">Staphylococcus devriesei</name>
    <dbReference type="NCBI Taxonomy" id="586733"/>
    <lineage>
        <taxon>Bacteria</taxon>
        <taxon>Bacillati</taxon>
        <taxon>Bacillota</taxon>
        <taxon>Bacilli</taxon>
        <taxon>Bacillales</taxon>
        <taxon>Staphylococcaceae</taxon>
        <taxon>Staphylococcus</taxon>
    </lineage>
</organism>
<dbReference type="GeneID" id="48888409"/>
<dbReference type="OrthoDB" id="5319888at2"/>
<dbReference type="EMBL" id="PYZI01000017">
    <property type="protein sequence ID" value="PTF12961.1"/>
    <property type="molecule type" value="Genomic_DNA"/>
</dbReference>
<keyword evidence="4" id="KW-1185">Reference proteome</keyword>
<dbReference type="GO" id="GO:0016747">
    <property type="term" value="F:acyltransferase activity, transferring groups other than amino-acyl groups"/>
    <property type="evidence" value="ECO:0007669"/>
    <property type="project" value="InterPro"/>
</dbReference>
<evidence type="ECO:0000313" key="3">
    <source>
        <dbReference type="EMBL" id="PTF12961.1"/>
    </source>
</evidence>
<dbReference type="PANTHER" id="PTHR43259">
    <property type="entry name" value="SPT10P"/>
    <property type="match status" value="1"/>
</dbReference>
<dbReference type="Pfam" id="PF00583">
    <property type="entry name" value="Acetyltransf_1"/>
    <property type="match status" value="1"/>
</dbReference>
<dbReference type="InterPro" id="IPR016181">
    <property type="entry name" value="Acyl_CoA_acyltransferase"/>
</dbReference>
<reference evidence="3" key="2">
    <citation type="submission" date="2018-03" db="EMBL/GenBank/DDBJ databases">
        <authorList>
            <person name="Naushad S."/>
        </authorList>
    </citation>
    <scope>NUCLEOTIDE SEQUENCE</scope>
    <source>
        <strain evidence="3">SNUC 1409</strain>
    </source>
</reference>
<keyword evidence="2" id="KW-0808">Transferase</keyword>
<dbReference type="Proteomes" id="UP000243350">
    <property type="component" value="Unassembled WGS sequence"/>
</dbReference>
<dbReference type="InterPro" id="IPR000182">
    <property type="entry name" value="GNAT_dom"/>
</dbReference>
<dbReference type="CDD" id="cd04301">
    <property type="entry name" value="NAT_SF"/>
    <property type="match status" value="1"/>
</dbReference>
<feature type="domain" description="N-acetyltransferase" evidence="1">
    <location>
        <begin position="1"/>
        <end position="185"/>
    </location>
</feature>
<gene>
    <name evidence="3" type="ORF">BUY47_10975</name>
    <name evidence="2" type="ORF">BUY48_10970</name>
</gene>
<evidence type="ECO:0000313" key="4">
    <source>
        <dbReference type="Proteomes" id="UP000242088"/>
    </source>
</evidence>
<reference evidence="2" key="3">
    <citation type="submission" date="2018-03" db="EMBL/GenBank/DDBJ databases">
        <authorList>
            <person name="Keele B.F."/>
        </authorList>
    </citation>
    <scope>NUCLEOTIDE SEQUENCE</scope>
    <source>
        <strain evidence="2">SNUC 4143</strain>
    </source>
</reference>
<accession>A0A2K4DLE3</accession>
<dbReference type="EMBL" id="PYZH01000118">
    <property type="protein sequence ID" value="PTF10629.1"/>
    <property type="molecule type" value="Genomic_DNA"/>
</dbReference>
<reference evidence="4 5" key="1">
    <citation type="journal article" date="2016" name="Front. Microbiol.">
        <title>Comprehensive Phylogenetic Analysis of Bovine Non-aureus Staphylococci Species Based on Whole-Genome Sequencing.</title>
        <authorList>
            <person name="Naushad S."/>
            <person name="Barkema H.W."/>
            <person name="Luby C."/>
            <person name="Condas L.A."/>
            <person name="Nobrega D.B."/>
            <person name="Carson D.A."/>
            <person name="De Buck J."/>
        </authorList>
    </citation>
    <scope>NUCLEOTIDE SEQUENCE [LARGE SCALE GENOMIC DNA]</scope>
    <source>
        <strain evidence="3 4">SNUC 1409</strain>
        <strain evidence="2 5">SNUC 4143</strain>
    </source>
</reference>
<dbReference type="Proteomes" id="UP000242088">
    <property type="component" value="Unassembled WGS sequence"/>
</dbReference>
<dbReference type="Gene3D" id="3.40.630.30">
    <property type="match status" value="1"/>
</dbReference>
<dbReference type="PANTHER" id="PTHR43259:SF1">
    <property type="entry name" value="N-ACETYLTRANSFERASE DOMAIN-CONTAINING PROTEIN"/>
    <property type="match status" value="1"/>
</dbReference>
<dbReference type="RefSeq" id="WP_103166782.1">
    <property type="nucleotide sequence ID" value="NZ_CP130489.1"/>
</dbReference>
<comment type="caution">
    <text evidence="2">The sequence shown here is derived from an EMBL/GenBank/DDBJ whole genome shotgun (WGS) entry which is preliminary data.</text>
</comment>
<dbReference type="PROSITE" id="PS51186">
    <property type="entry name" value="GNAT"/>
    <property type="match status" value="1"/>
</dbReference>